<sequence>MQPAVEVVLAGDFLASLQHGRLWRHAVFVASKRARRLVIFQSEASPQQAESLSAGVRQFHTILTVRILANTGARQVSHLSTFSQSGERTTQLPNSQPLYGNLTFNFSRKDGKRIVSHHVKLFYHTEHTFASLASYRSNLSW</sequence>
<proteinExistence type="predicted"/>
<protein>
    <submittedName>
        <fullName evidence="1">Uncharacterized protein</fullName>
    </submittedName>
</protein>
<evidence type="ECO:0000313" key="2">
    <source>
        <dbReference type="Proteomes" id="UP000036000"/>
    </source>
</evidence>
<reference evidence="1 2" key="1">
    <citation type="submission" date="2015-07" db="EMBL/GenBank/DDBJ databases">
        <title>Lactobacillus korensis/26-25/ whole genome sequencing.</title>
        <authorList>
            <person name="Kim M.K."/>
            <person name="Im W.-T."/>
            <person name="Srinivasan S."/>
            <person name="Lee J.-J."/>
        </authorList>
    </citation>
    <scope>NUCLEOTIDE SEQUENCE [LARGE SCALE GENOMIC DNA]</scope>
    <source>
        <strain evidence="1 2">26-25</strain>
    </source>
</reference>
<dbReference type="AlphaFoldDB" id="A0AAC8ZG37"/>
<dbReference type="Proteomes" id="UP000036000">
    <property type="component" value="Chromosome"/>
</dbReference>
<dbReference type="EMBL" id="CP012033">
    <property type="protein sequence ID" value="AKP63807.1"/>
    <property type="molecule type" value="Genomic_DNA"/>
</dbReference>
<keyword evidence="2" id="KW-1185">Reference proteome</keyword>
<dbReference type="KEGG" id="lko:ABN16_01545"/>
<gene>
    <name evidence="1" type="ORF">ABN16_01545</name>
</gene>
<organism evidence="1 2">
    <name type="scientific">Levilactobacillus koreensis</name>
    <dbReference type="NCBI Taxonomy" id="637971"/>
    <lineage>
        <taxon>Bacteria</taxon>
        <taxon>Bacillati</taxon>
        <taxon>Bacillota</taxon>
        <taxon>Bacilli</taxon>
        <taxon>Lactobacillales</taxon>
        <taxon>Lactobacillaceae</taxon>
        <taxon>Levilactobacillus</taxon>
    </lineage>
</organism>
<accession>A0AAC8ZG37</accession>
<evidence type="ECO:0000313" key="1">
    <source>
        <dbReference type="EMBL" id="AKP63807.1"/>
    </source>
</evidence>
<name>A0AAC8ZG37_9LACO</name>